<reference evidence="1 2" key="1">
    <citation type="submission" date="2023-03" db="EMBL/GenBank/DDBJ databases">
        <title>Genome sequence of Lichtheimia ornata CBS 291.66.</title>
        <authorList>
            <person name="Mohabir J.T."/>
            <person name="Shea T.P."/>
            <person name="Kurbessoian T."/>
            <person name="Berby B."/>
            <person name="Fontaine J."/>
            <person name="Livny J."/>
            <person name="Gnirke A."/>
            <person name="Stajich J.E."/>
            <person name="Cuomo C.A."/>
        </authorList>
    </citation>
    <scope>NUCLEOTIDE SEQUENCE [LARGE SCALE GENOMIC DNA]</scope>
    <source>
        <strain evidence="1">CBS 291.66</strain>
    </source>
</reference>
<dbReference type="GeneID" id="83208883"/>
<keyword evidence="2" id="KW-1185">Reference proteome</keyword>
<dbReference type="Pfam" id="PF16065">
    <property type="entry name" value="DUF4807"/>
    <property type="match status" value="1"/>
</dbReference>
<dbReference type="PANTHER" id="PTHR36693">
    <property type="entry name" value="GH02722P"/>
    <property type="match status" value="1"/>
</dbReference>
<sequence>MSRNVQHTHFSIVFSNTQRARSDQLFASGCLTKVVVHFPDPRQPTRYCSTLERQWKTTDNDHDDTRIVFKGTIHCLDYQTLEAIQARLSTDLTLSTHLLCSTFDLSLTKTPFAMVIDMALSDEYLNRGCRLSNLSWSRRMWAVASRANLLAFTSVFYSVLGGAYSSLSKANANYAYKAGSLAYQQIKLAQWLKDPILESKCWLYFAEDLIQLGRFRRADKIIARQWRFAHALNDRILLTMCESVQAKRIAAVAAALNDSSCVG</sequence>
<name>A0AAD7VCH4_9FUNG</name>
<dbReference type="AlphaFoldDB" id="A0AAD7VCH4"/>
<accession>A0AAD7VCH4</accession>
<comment type="caution">
    <text evidence="1">The sequence shown here is derived from an EMBL/GenBank/DDBJ whole genome shotgun (WGS) entry which is preliminary data.</text>
</comment>
<dbReference type="InterPro" id="IPR032072">
    <property type="entry name" value="DUF4807"/>
</dbReference>
<dbReference type="Proteomes" id="UP001234581">
    <property type="component" value="Unassembled WGS sequence"/>
</dbReference>
<evidence type="ECO:0000313" key="1">
    <source>
        <dbReference type="EMBL" id="KAJ8662505.1"/>
    </source>
</evidence>
<dbReference type="RefSeq" id="XP_058347418.1">
    <property type="nucleotide sequence ID" value="XM_058481561.1"/>
</dbReference>
<protein>
    <submittedName>
        <fullName evidence="1">Uncharacterized protein</fullName>
    </submittedName>
</protein>
<gene>
    <name evidence="1" type="ORF">O0I10_001465</name>
</gene>
<organism evidence="1 2">
    <name type="scientific">Lichtheimia ornata</name>
    <dbReference type="NCBI Taxonomy" id="688661"/>
    <lineage>
        <taxon>Eukaryota</taxon>
        <taxon>Fungi</taxon>
        <taxon>Fungi incertae sedis</taxon>
        <taxon>Mucoromycota</taxon>
        <taxon>Mucoromycotina</taxon>
        <taxon>Mucoromycetes</taxon>
        <taxon>Mucorales</taxon>
        <taxon>Lichtheimiaceae</taxon>
        <taxon>Lichtheimia</taxon>
    </lineage>
</organism>
<dbReference type="PANTHER" id="PTHR36693:SF1">
    <property type="entry name" value="GH02722P"/>
    <property type="match status" value="1"/>
</dbReference>
<proteinExistence type="predicted"/>
<dbReference type="EMBL" id="JARTCD010000004">
    <property type="protein sequence ID" value="KAJ8662505.1"/>
    <property type="molecule type" value="Genomic_DNA"/>
</dbReference>
<evidence type="ECO:0000313" key="2">
    <source>
        <dbReference type="Proteomes" id="UP001234581"/>
    </source>
</evidence>